<keyword evidence="6" id="KW-1185">Reference proteome</keyword>
<gene>
    <name evidence="5" type="ORF">EPUS_08179</name>
</gene>
<name>U1HFP8_ENDPU</name>
<dbReference type="eggNOG" id="KOG0533">
    <property type="taxonomic scope" value="Eukaryota"/>
</dbReference>
<dbReference type="HOGENOM" id="CLU_052367_2_0_1"/>
<dbReference type="InterPro" id="IPR012677">
    <property type="entry name" value="Nucleotide-bd_a/b_plait_sf"/>
</dbReference>
<feature type="compositionally biased region" description="Low complexity" evidence="3">
    <location>
        <begin position="39"/>
        <end position="58"/>
    </location>
</feature>
<dbReference type="GeneID" id="19243030"/>
<evidence type="ECO:0000256" key="3">
    <source>
        <dbReference type="SAM" id="MobiDB-lite"/>
    </source>
</evidence>
<feature type="compositionally biased region" description="Basic residues" evidence="3">
    <location>
        <begin position="15"/>
        <end position="29"/>
    </location>
</feature>
<dbReference type="InterPro" id="IPR051229">
    <property type="entry name" value="ALYREF_mRNA_export"/>
</dbReference>
<evidence type="ECO:0000313" key="6">
    <source>
        <dbReference type="Proteomes" id="UP000019373"/>
    </source>
</evidence>
<feature type="compositionally biased region" description="Low complexity" evidence="3">
    <location>
        <begin position="184"/>
        <end position="197"/>
    </location>
</feature>
<dbReference type="GO" id="GO:0003729">
    <property type="term" value="F:mRNA binding"/>
    <property type="evidence" value="ECO:0007669"/>
    <property type="project" value="TreeGrafter"/>
</dbReference>
<feature type="compositionally biased region" description="Low complexity" evidence="3">
    <location>
        <begin position="229"/>
        <end position="246"/>
    </location>
</feature>
<dbReference type="InterPro" id="IPR000504">
    <property type="entry name" value="RRM_dom"/>
</dbReference>
<sequence length="275" mass="28466">MSGKLDQSLDEILSTRRKANRGRRPHKPAKTTGTTAKIAPVGGVKKSVKSAKSATKGVPSGPSAPPKESKIIVTGLPHDVNEAQIKEYFAKSVGPVRRVLMTYNQNGRSLGVATIIFSKADAAVKAAKDLNGMLIEVIVDASNAPAPPTVKSLGDRVAYARSNKSGSSTPLTKASANPKAQPRSATSTKATNGAGKKAANKAKKRGKNATRSKPKTAEELDAEMTDYFTNNNGGATTNMTDANGTASGNAQPATAGGEDLGMDEISVSSSVEFIT</sequence>
<evidence type="ECO:0000256" key="1">
    <source>
        <dbReference type="ARBA" id="ARBA00022884"/>
    </source>
</evidence>
<feature type="region of interest" description="Disordered" evidence="3">
    <location>
        <begin position="161"/>
        <end position="262"/>
    </location>
</feature>
<accession>U1HFP8</accession>
<dbReference type="OrthoDB" id="346839at2759"/>
<dbReference type="Pfam" id="PF00076">
    <property type="entry name" value="RRM_1"/>
    <property type="match status" value="1"/>
</dbReference>
<proteinExistence type="predicted"/>
<evidence type="ECO:0000256" key="2">
    <source>
        <dbReference type="PROSITE-ProRule" id="PRU00176"/>
    </source>
</evidence>
<feature type="domain" description="RRM" evidence="4">
    <location>
        <begin position="69"/>
        <end position="144"/>
    </location>
</feature>
<protein>
    <recommendedName>
        <fullName evidence="4">RRM domain-containing protein</fullName>
    </recommendedName>
</protein>
<reference evidence="6" key="1">
    <citation type="journal article" date="2014" name="BMC Genomics">
        <title>Genome characteristics reveal the impact of lichenization on lichen-forming fungus Endocarpon pusillum Hedwig (Verrucariales, Ascomycota).</title>
        <authorList>
            <person name="Wang Y.-Y."/>
            <person name="Liu B."/>
            <person name="Zhang X.-Y."/>
            <person name="Zhou Q.-M."/>
            <person name="Zhang T."/>
            <person name="Li H."/>
            <person name="Yu Y.-F."/>
            <person name="Zhang X.-L."/>
            <person name="Hao X.-Y."/>
            <person name="Wang M."/>
            <person name="Wang L."/>
            <person name="Wei J.-C."/>
        </authorList>
    </citation>
    <scope>NUCLEOTIDE SEQUENCE [LARGE SCALE GENOMIC DNA]</scope>
    <source>
        <strain evidence="6">Z07020 / HMAS-L-300199</strain>
    </source>
</reference>
<dbReference type="SUPFAM" id="SSF54928">
    <property type="entry name" value="RNA-binding domain, RBD"/>
    <property type="match status" value="1"/>
</dbReference>
<dbReference type="GO" id="GO:0005634">
    <property type="term" value="C:nucleus"/>
    <property type="evidence" value="ECO:0007669"/>
    <property type="project" value="TreeGrafter"/>
</dbReference>
<evidence type="ECO:0000313" key="5">
    <source>
        <dbReference type="EMBL" id="ERF68945.1"/>
    </source>
</evidence>
<dbReference type="OMA" id="NEFGPIK"/>
<feature type="compositionally biased region" description="Basic residues" evidence="3">
    <location>
        <begin position="198"/>
        <end position="214"/>
    </location>
</feature>
<organism evidence="5 6">
    <name type="scientific">Endocarpon pusillum (strain Z07020 / HMAS-L-300199)</name>
    <name type="common">Lichen-forming fungus</name>
    <dbReference type="NCBI Taxonomy" id="1263415"/>
    <lineage>
        <taxon>Eukaryota</taxon>
        <taxon>Fungi</taxon>
        <taxon>Dikarya</taxon>
        <taxon>Ascomycota</taxon>
        <taxon>Pezizomycotina</taxon>
        <taxon>Eurotiomycetes</taxon>
        <taxon>Chaetothyriomycetidae</taxon>
        <taxon>Verrucariales</taxon>
        <taxon>Verrucariaceae</taxon>
        <taxon>Endocarpon</taxon>
    </lineage>
</organism>
<dbReference type="SMART" id="SM00360">
    <property type="entry name" value="RRM"/>
    <property type="match status" value="1"/>
</dbReference>
<keyword evidence="1 2" id="KW-0694">RNA-binding</keyword>
<dbReference type="AlphaFoldDB" id="U1HFP8"/>
<dbReference type="EMBL" id="KE721482">
    <property type="protein sequence ID" value="ERF68945.1"/>
    <property type="molecule type" value="Genomic_DNA"/>
</dbReference>
<dbReference type="PANTHER" id="PTHR19965">
    <property type="entry name" value="RNA AND EXPORT FACTOR BINDING PROTEIN"/>
    <property type="match status" value="1"/>
</dbReference>
<dbReference type="Gene3D" id="3.30.70.330">
    <property type="match status" value="1"/>
</dbReference>
<dbReference type="RefSeq" id="XP_007805404.1">
    <property type="nucleotide sequence ID" value="XM_007807213.1"/>
</dbReference>
<feature type="compositionally biased region" description="Polar residues" evidence="3">
    <location>
        <begin position="162"/>
        <end position="175"/>
    </location>
</feature>
<dbReference type="InterPro" id="IPR035979">
    <property type="entry name" value="RBD_domain_sf"/>
</dbReference>
<evidence type="ECO:0000259" key="4">
    <source>
        <dbReference type="PROSITE" id="PS50102"/>
    </source>
</evidence>
<feature type="region of interest" description="Disordered" evidence="3">
    <location>
        <begin position="1"/>
        <end position="69"/>
    </location>
</feature>
<dbReference type="PANTHER" id="PTHR19965:SF35">
    <property type="entry name" value="RNA ANNEALING PROTEIN YRA1"/>
    <property type="match status" value="1"/>
</dbReference>
<dbReference type="Proteomes" id="UP000019373">
    <property type="component" value="Unassembled WGS sequence"/>
</dbReference>
<dbReference type="PROSITE" id="PS50102">
    <property type="entry name" value="RRM"/>
    <property type="match status" value="1"/>
</dbReference>